<dbReference type="PANTHER" id="PTHR23048">
    <property type="entry name" value="MYOSIN LIGHT CHAIN 1, 3"/>
    <property type="match status" value="1"/>
</dbReference>
<evidence type="ECO:0000256" key="2">
    <source>
        <dbReference type="ARBA" id="ARBA00022737"/>
    </source>
</evidence>
<dbReference type="PANTHER" id="PTHR23048:SF0">
    <property type="entry name" value="CALMODULIN LIKE 3"/>
    <property type="match status" value="1"/>
</dbReference>
<dbReference type="InterPro" id="IPR011992">
    <property type="entry name" value="EF-hand-dom_pair"/>
</dbReference>
<evidence type="ECO:0000313" key="6">
    <source>
        <dbReference type="EMBL" id="CAE0671038.1"/>
    </source>
</evidence>
<protein>
    <recommendedName>
        <fullName evidence="1">Calmodulin</fullName>
    </recommendedName>
</protein>
<keyword evidence="3" id="KW-0106">Calcium</keyword>
<dbReference type="InterPro" id="IPR050230">
    <property type="entry name" value="CALM/Myosin/TropC-like"/>
</dbReference>
<dbReference type="CDD" id="cd00051">
    <property type="entry name" value="EFh"/>
    <property type="match status" value="1"/>
</dbReference>
<gene>
    <name evidence="6" type="ORF">LGLO00237_LOCUS22681</name>
</gene>
<dbReference type="EMBL" id="HBIV01031800">
    <property type="protein sequence ID" value="CAE0671038.1"/>
    <property type="molecule type" value="Transcribed_RNA"/>
</dbReference>
<feature type="domain" description="EF-hand" evidence="5">
    <location>
        <begin position="160"/>
        <end position="195"/>
    </location>
</feature>
<dbReference type="GO" id="GO:0016460">
    <property type="term" value="C:myosin II complex"/>
    <property type="evidence" value="ECO:0007669"/>
    <property type="project" value="TreeGrafter"/>
</dbReference>
<dbReference type="Pfam" id="PF13499">
    <property type="entry name" value="EF-hand_7"/>
    <property type="match status" value="1"/>
</dbReference>
<feature type="compositionally biased region" description="Acidic residues" evidence="4">
    <location>
        <begin position="194"/>
        <end position="212"/>
    </location>
</feature>
<dbReference type="InterPro" id="IPR018247">
    <property type="entry name" value="EF_Hand_1_Ca_BS"/>
</dbReference>
<organism evidence="6">
    <name type="scientific">Lotharella globosa</name>
    <dbReference type="NCBI Taxonomy" id="91324"/>
    <lineage>
        <taxon>Eukaryota</taxon>
        <taxon>Sar</taxon>
        <taxon>Rhizaria</taxon>
        <taxon>Cercozoa</taxon>
        <taxon>Chlorarachniophyceae</taxon>
        <taxon>Lotharella</taxon>
    </lineage>
</organism>
<dbReference type="SMART" id="SM00054">
    <property type="entry name" value="EFh"/>
    <property type="match status" value="3"/>
</dbReference>
<dbReference type="InterPro" id="IPR002048">
    <property type="entry name" value="EF_hand_dom"/>
</dbReference>
<dbReference type="PROSITE" id="PS50222">
    <property type="entry name" value="EF_HAND_2"/>
    <property type="match status" value="3"/>
</dbReference>
<evidence type="ECO:0000256" key="3">
    <source>
        <dbReference type="ARBA" id="ARBA00022837"/>
    </source>
</evidence>
<feature type="domain" description="EF-hand" evidence="5">
    <location>
        <begin position="40"/>
        <end position="75"/>
    </location>
</feature>
<dbReference type="GO" id="GO:0005509">
    <property type="term" value="F:calcium ion binding"/>
    <property type="evidence" value="ECO:0007669"/>
    <property type="project" value="InterPro"/>
</dbReference>
<dbReference type="AlphaFoldDB" id="A0A7S3Z473"/>
<dbReference type="PROSITE" id="PS00018">
    <property type="entry name" value="EF_HAND_1"/>
    <property type="match status" value="2"/>
</dbReference>
<dbReference type="Pfam" id="PF13405">
    <property type="entry name" value="EF-hand_6"/>
    <property type="match status" value="1"/>
</dbReference>
<feature type="domain" description="EF-hand" evidence="5">
    <location>
        <begin position="4"/>
        <end position="39"/>
    </location>
</feature>
<keyword evidence="2" id="KW-0677">Repeat</keyword>
<accession>A0A7S3Z473</accession>
<dbReference type="SUPFAM" id="SSF47473">
    <property type="entry name" value="EF-hand"/>
    <property type="match status" value="1"/>
</dbReference>
<proteinExistence type="predicted"/>
<name>A0A7S3Z473_9EUKA</name>
<evidence type="ECO:0000256" key="4">
    <source>
        <dbReference type="SAM" id="MobiDB-lite"/>
    </source>
</evidence>
<feature type="region of interest" description="Disordered" evidence="4">
    <location>
        <begin position="71"/>
        <end position="126"/>
    </location>
</feature>
<feature type="region of interest" description="Disordered" evidence="4">
    <location>
        <begin position="191"/>
        <end position="239"/>
    </location>
</feature>
<dbReference type="Gene3D" id="1.10.238.10">
    <property type="entry name" value="EF-hand"/>
    <property type="match status" value="2"/>
</dbReference>
<evidence type="ECO:0000259" key="5">
    <source>
        <dbReference type="PROSITE" id="PS50222"/>
    </source>
</evidence>
<reference evidence="6" key="1">
    <citation type="submission" date="2021-01" db="EMBL/GenBank/DDBJ databases">
        <authorList>
            <person name="Corre E."/>
            <person name="Pelletier E."/>
            <person name="Niang G."/>
            <person name="Scheremetjew M."/>
            <person name="Finn R."/>
            <person name="Kale V."/>
            <person name="Holt S."/>
            <person name="Cochrane G."/>
            <person name="Meng A."/>
            <person name="Brown T."/>
            <person name="Cohen L."/>
        </authorList>
    </citation>
    <scope>NUCLEOTIDE SEQUENCE</scope>
    <source>
        <strain evidence="6">CCCM811</strain>
    </source>
</reference>
<sequence>MADDRRQELKAAFDSMDEDGLGALSYRAISAMLRAQVPNVSDEQIEAIFQQMDEDGDDTISFEEFHEAAIKLSGGDPDDGGSVAIDRKESASKRGSTSLTCATPVAEPKTEVLAKEDDDDDFLSPDEKTLKNYVRSLVGPKMEISRGAFSGLMMSKNPDVKQDFIDDLFDKYDSNKNGSLSFDELLQGFREVEDAIEEREAEEEHDDDDDDDGTRPSEPSIGGDEDQEIGGYGHVEDEP</sequence>
<evidence type="ECO:0000256" key="1">
    <source>
        <dbReference type="ARBA" id="ARBA00020786"/>
    </source>
</evidence>